<accession>A0ABV5Y1A4</accession>
<reference evidence="2 3" key="1">
    <citation type="submission" date="2024-09" db="EMBL/GenBank/DDBJ databases">
        <authorList>
            <person name="Sun Q."/>
            <person name="Mori K."/>
        </authorList>
    </citation>
    <scope>NUCLEOTIDE SEQUENCE [LARGE SCALE GENOMIC DNA]</scope>
    <source>
        <strain evidence="2 3">JCM 1334</strain>
    </source>
</reference>
<keyword evidence="3" id="KW-1185">Reference proteome</keyword>
<organism evidence="2 3">
    <name type="scientific">Arthrobacter ramosus</name>
    <dbReference type="NCBI Taxonomy" id="1672"/>
    <lineage>
        <taxon>Bacteria</taxon>
        <taxon>Bacillati</taxon>
        <taxon>Actinomycetota</taxon>
        <taxon>Actinomycetes</taxon>
        <taxon>Micrococcales</taxon>
        <taxon>Micrococcaceae</taxon>
        <taxon>Arthrobacter</taxon>
    </lineage>
</organism>
<keyword evidence="1" id="KW-1133">Transmembrane helix</keyword>
<feature type="transmembrane region" description="Helical" evidence="1">
    <location>
        <begin position="12"/>
        <end position="32"/>
    </location>
</feature>
<feature type="transmembrane region" description="Helical" evidence="1">
    <location>
        <begin position="99"/>
        <end position="118"/>
    </location>
</feature>
<protein>
    <submittedName>
        <fullName evidence="2">Uncharacterized protein</fullName>
    </submittedName>
</protein>
<dbReference type="RefSeq" id="WP_234751595.1">
    <property type="nucleotide sequence ID" value="NZ_BAAAWN010000001.1"/>
</dbReference>
<dbReference type="EMBL" id="JBHMBC010000025">
    <property type="protein sequence ID" value="MFB9820772.1"/>
    <property type="molecule type" value="Genomic_DNA"/>
</dbReference>
<evidence type="ECO:0000313" key="2">
    <source>
        <dbReference type="EMBL" id="MFB9820772.1"/>
    </source>
</evidence>
<name>A0ABV5Y1A4_ARTRM</name>
<keyword evidence="1" id="KW-0812">Transmembrane</keyword>
<proteinExistence type="predicted"/>
<feature type="transmembrane region" description="Helical" evidence="1">
    <location>
        <begin position="125"/>
        <end position="143"/>
    </location>
</feature>
<dbReference type="Proteomes" id="UP001589702">
    <property type="component" value="Unassembled WGS sequence"/>
</dbReference>
<comment type="caution">
    <text evidence="2">The sequence shown here is derived from an EMBL/GenBank/DDBJ whole genome shotgun (WGS) entry which is preliminary data.</text>
</comment>
<feature type="transmembrane region" description="Helical" evidence="1">
    <location>
        <begin position="75"/>
        <end position="93"/>
    </location>
</feature>
<evidence type="ECO:0000313" key="3">
    <source>
        <dbReference type="Proteomes" id="UP001589702"/>
    </source>
</evidence>
<keyword evidence="1" id="KW-0472">Membrane</keyword>
<sequence>MSRTSVEGPLFVSRGILATACVVLWILNSYLAFEAGSKMGAAPWHVLATGLDLLGLLVAVQASDAATPRGRLANLRGTWLVLATASTCCAALATVQEPGLALIGANALLSAVAVLLVCHRWNLRGFVALTLATAAVNSAPYAFTPGADPRTMSNILFLSLLRGVVGTVSVLLRREAIQRKGASGLSGRLDALTRAINAKTSARELELAITKTQIDEMFAKVAQAPSVPLDPAVAREARELAGHLRQLLLEEWSDNWLAEALELEGLGGSVIISQPTDVVEELPESSRPAILAATMLMAVGATLRGTHRGGAAPRPGEAHHIHFFAEKSGQDGVRLTWRIGGVHKNQLPPLLWTELDSLGRAKASNDREGCSIVVDTAGWRP</sequence>
<evidence type="ECO:0000256" key="1">
    <source>
        <dbReference type="SAM" id="Phobius"/>
    </source>
</evidence>
<gene>
    <name evidence="2" type="ORF">ACFFP1_14835</name>
</gene>